<organism evidence="1 2">
    <name type="scientific">Xylaria curta</name>
    <dbReference type="NCBI Taxonomy" id="42375"/>
    <lineage>
        <taxon>Eukaryota</taxon>
        <taxon>Fungi</taxon>
        <taxon>Dikarya</taxon>
        <taxon>Ascomycota</taxon>
        <taxon>Pezizomycotina</taxon>
        <taxon>Sordariomycetes</taxon>
        <taxon>Xylariomycetidae</taxon>
        <taxon>Xylariales</taxon>
        <taxon>Xylariaceae</taxon>
        <taxon>Xylaria</taxon>
    </lineage>
</organism>
<dbReference type="EMBL" id="JAPDGR010000050">
    <property type="protein sequence ID" value="KAJ2997689.1"/>
    <property type="molecule type" value="Genomic_DNA"/>
</dbReference>
<reference evidence="1" key="1">
    <citation type="submission" date="2022-10" db="EMBL/GenBank/DDBJ databases">
        <title>Genome Sequence of Xylaria curta.</title>
        <authorList>
            <person name="Buettner E."/>
        </authorList>
    </citation>
    <scope>NUCLEOTIDE SEQUENCE</scope>
    <source>
        <strain evidence="1">Babe10</strain>
    </source>
</reference>
<name>A0ACC1PS36_9PEZI</name>
<proteinExistence type="predicted"/>
<evidence type="ECO:0000313" key="1">
    <source>
        <dbReference type="EMBL" id="KAJ2997689.1"/>
    </source>
</evidence>
<evidence type="ECO:0000313" key="2">
    <source>
        <dbReference type="Proteomes" id="UP001143856"/>
    </source>
</evidence>
<keyword evidence="2" id="KW-1185">Reference proteome</keyword>
<protein>
    <submittedName>
        <fullName evidence="1">Uncharacterized protein</fullName>
    </submittedName>
</protein>
<sequence>MLQPLRTPGKSSPSIPATPEMQRNTGKAGRPNAKEQEYIELDDEDLDEFMTNIPCSSPFFTQPTQVVKRDVQSNRMVERTTTQPTQLLDRATQPTQVTGRTTLRPPSSPLGPSSPSTTVEVPASSPFRPKASPFIENKRVVGGVGSLMAPAGTSFRPPVRRPINPIRPVAKMTAYLNISDDELSADYKHHDSSGDESPMRGDIKPSFLKKDPTPIKSTESKSSWMANRDIELRDIHDLRLRHLTKDVYKIVSKTKPSITIKACRDALTSRVGWEVPKAVNQLLGISNNQTNNSFSKASVQMKQTTLFKPTPNNDIGSAKSSFSQKDYSLTSNPTASTSTSNSSISSSFAKNSQPPPRRRLVQGRRNKSPTPPPIFSVSSSASSAPTTPARSGNQSPNKELPPDTMAVAVSTFLAKPKPIAPSRRRLQRGRRNRTPPAVITLDSDSESNSEFPPNSFSSRKRKAETEVEPEPADIKPASGREDTITVSVVQQSPQHQEVLNYLNSCTAESLAQITGFSVTDSKLIVSCRPFTSVSDAEIVSKKESRSKTKVKRVQIGSLFVDKLNSWFAAFHAASEVIKQCEDRGTEIQQVMASWPMDKNGKSQEGTLLPVSEKPYLMAEDITLKSYQLLGLNWMNLLHSNRFSGILADDMGLGKTCQVISIIAHLVGTYNKSCSGTRPWPCLVVVPPSVCENWMAEFERFAPELSVCPYLGKDRRNMDPDEARNNHVVLTSYSQVEKAKEDLRWLQALEPYAAIFDEGHKLKNRKNLIYKQMMRVPTEWRLIMSGTPVQNNLKELLTLLHFVEPNLFGDEIFEQLDTLFEAKVPNKEIHNFAALAKERVSNARAIMAPFILQRRKEEVLDLAKKTEHNIVVDMHPKQKAIYEEVKGRYLVPKKQRASSTIKDSHSWMQLRKAAIHHQLFRVHFTDDTVKKMIDILWDKCSEEELYVQSKADRHKALLLENYMDKSDFQLHLECKHFEKYIGQFDIPHRSWEEGPKVQKLLELVRGYMENGDRVLVFSRFDLVIDILRETLAFADIPYCELTGSTDISDRFPEIERFNDNPDIPVFLLTTGAGGTGLNLTAANKIIIFDQSDNPQDDVQASNRAHRIGQTRDVEVIRLITKDSVEGLIFNSCVKKLMLARIVEGNVPVDEDTESESVEQQCRRLMLLEESAGPQASQVT</sequence>
<comment type="caution">
    <text evidence="1">The sequence shown here is derived from an EMBL/GenBank/DDBJ whole genome shotgun (WGS) entry which is preliminary data.</text>
</comment>
<gene>
    <name evidence="1" type="ORF">NUW58_g575</name>
</gene>
<accession>A0ACC1PS36</accession>
<dbReference type="Proteomes" id="UP001143856">
    <property type="component" value="Unassembled WGS sequence"/>
</dbReference>